<dbReference type="InterPro" id="IPR038090">
    <property type="entry name" value="Cdt1_C_WH_dom_sf"/>
</dbReference>
<dbReference type="OrthoDB" id="341730at2759"/>
<dbReference type="GO" id="GO:0070182">
    <property type="term" value="F:DNA polymerase binding"/>
    <property type="evidence" value="ECO:0007669"/>
    <property type="project" value="TreeGrafter"/>
</dbReference>
<feature type="compositionally biased region" description="Basic and acidic residues" evidence="1">
    <location>
        <begin position="533"/>
        <end position="544"/>
    </location>
</feature>
<dbReference type="PANTHER" id="PTHR28637:SF1">
    <property type="entry name" value="DNA REPLICATION FACTOR CDT1"/>
    <property type="match status" value="1"/>
</dbReference>
<keyword evidence="4" id="KW-1185">Reference proteome</keyword>
<dbReference type="CDD" id="cd08674">
    <property type="entry name" value="Cdt1_m"/>
    <property type="match status" value="1"/>
</dbReference>
<dbReference type="OMA" id="PLETHKY"/>
<dbReference type="GO" id="GO:0071163">
    <property type="term" value="P:DNA replication preinitiation complex assembly"/>
    <property type="evidence" value="ECO:0007669"/>
    <property type="project" value="InterPro"/>
</dbReference>
<feature type="compositionally biased region" description="Polar residues" evidence="1">
    <location>
        <begin position="94"/>
        <end position="103"/>
    </location>
</feature>
<dbReference type="GO" id="GO:0005634">
    <property type="term" value="C:nucleus"/>
    <property type="evidence" value="ECO:0007669"/>
    <property type="project" value="TreeGrafter"/>
</dbReference>
<feature type="region of interest" description="Disordered" evidence="1">
    <location>
        <begin position="54"/>
        <end position="139"/>
    </location>
</feature>
<evidence type="ECO:0000259" key="2">
    <source>
        <dbReference type="SMART" id="SM01075"/>
    </source>
</evidence>
<dbReference type="Gene3D" id="1.10.10.1420">
    <property type="entry name" value="DNA replication factor Cdt1, C-terminal WH domain"/>
    <property type="match status" value="1"/>
</dbReference>
<dbReference type="AlphaFoldDB" id="A0A1D2MIU7"/>
<reference evidence="3 4" key="1">
    <citation type="journal article" date="2016" name="Genome Biol. Evol.">
        <title>Gene Family Evolution Reflects Adaptation to Soil Environmental Stressors in the Genome of the Collembolan Orchesella cincta.</title>
        <authorList>
            <person name="Faddeeva-Vakhrusheva A."/>
            <person name="Derks M.F."/>
            <person name="Anvar S.Y."/>
            <person name="Agamennone V."/>
            <person name="Suring W."/>
            <person name="Smit S."/>
            <person name="van Straalen N.M."/>
            <person name="Roelofs D."/>
        </authorList>
    </citation>
    <scope>NUCLEOTIDE SEQUENCE [LARGE SCALE GENOMIC DNA]</scope>
    <source>
        <tissue evidence="3">Mixed pool</tissue>
    </source>
</reference>
<dbReference type="SUPFAM" id="SSF46785">
    <property type="entry name" value="Winged helix' DNA-binding domain"/>
    <property type="match status" value="1"/>
</dbReference>
<dbReference type="GO" id="GO:0000076">
    <property type="term" value="P:DNA replication checkpoint signaling"/>
    <property type="evidence" value="ECO:0007669"/>
    <property type="project" value="TreeGrafter"/>
</dbReference>
<organism evidence="3 4">
    <name type="scientific">Orchesella cincta</name>
    <name type="common">Springtail</name>
    <name type="synonym">Podura cincta</name>
    <dbReference type="NCBI Taxonomy" id="48709"/>
    <lineage>
        <taxon>Eukaryota</taxon>
        <taxon>Metazoa</taxon>
        <taxon>Ecdysozoa</taxon>
        <taxon>Arthropoda</taxon>
        <taxon>Hexapoda</taxon>
        <taxon>Collembola</taxon>
        <taxon>Entomobryomorpha</taxon>
        <taxon>Entomobryoidea</taxon>
        <taxon>Orchesellidae</taxon>
        <taxon>Orchesellinae</taxon>
        <taxon>Orchesella</taxon>
    </lineage>
</organism>
<dbReference type="GO" id="GO:0030174">
    <property type="term" value="P:regulation of DNA-templated DNA replication initiation"/>
    <property type="evidence" value="ECO:0007669"/>
    <property type="project" value="InterPro"/>
</dbReference>
<feature type="region of interest" description="Disordered" evidence="1">
    <location>
        <begin position="1"/>
        <end position="27"/>
    </location>
</feature>
<dbReference type="Pfam" id="PF08839">
    <property type="entry name" value="CDT1"/>
    <property type="match status" value="1"/>
</dbReference>
<proteinExistence type="predicted"/>
<dbReference type="InterPro" id="IPR045173">
    <property type="entry name" value="Cdt1"/>
</dbReference>
<feature type="compositionally biased region" description="Polar residues" evidence="1">
    <location>
        <begin position="129"/>
        <end position="139"/>
    </location>
</feature>
<accession>A0A1D2MIU7</accession>
<dbReference type="SMART" id="SM01075">
    <property type="entry name" value="CDT1"/>
    <property type="match status" value="1"/>
</dbReference>
<dbReference type="InterPro" id="IPR014939">
    <property type="entry name" value="CDT1_Gemini-bd-like"/>
</dbReference>
<feature type="compositionally biased region" description="Basic and acidic residues" evidence="1">
    <location>
        <begin position="78"/>
        <end position="93"/>
    </location>
</feature>
<dbReference type="GO" id="GO:0003677">
    <property type="term" value="F:DNA binding"/>
    <property type="evidence" value="ECO:0007669"/>
    <property type="project" value="InterPro"/>
</dbReference>
<feature type="compositionally biased region" description="Low complexity" evidence="1">
    <location>
        <begin position="513"/>
        <end position="526"/>
    </location>
</feature>
<feature type="domain" description="CDT1 Geminin-binding" evidence="2">
    <location>
        <begin position="300"/>
        <end position="452"/>
    </location>
</feature>
<dbReference type="PANTHER" id="PTHR28637">
    <property type="entry name" value="DNA REPLICATION FACTOR CDT1"/>
    <property type="match status" value="1"/>
</dbReference>
<dbReference type="STRING" id="48709.A0A1D2MIU7"/>
<dbReference type="InterPro" id="IPR036390">
    <property type="entry name" value="WH_DNA-bd_sf"/>
</dbReference>
<sequence>MSASPLITQFFKAQRKRPRSSGKDEGVIVSTSKRLLLEEGIVATGAEALSIAKSSDEKSLKLVTAEEPPPPVKSVVVEVEHEAKSQTEEKNESEIPQTSSSTKTDGENKEETRAVAPSSPIKFLKVGSLSPTKKSKQLTTEQVAKLLKNKTNLRDLKSALEGINNCTQKISEFRRTVAEANAKLPTPVKPTDSPKKGKSTTPRRSGVKSVTPSKFYSPKLTLTPTTDRDRGLIERLSAGKVGSPSKLVGLNSKVKKRLFDEEPSDKEKPDVVPAYQRFHNLAQKTPPEKQTVEEEINLPLPYHFKILKELFMAVETVITIMKGRKEMITFPKLKAGVLELVRKLPLREKHLAQMVTVLPGCYSFGLEKNGKATVLRIIVEGSDLVPSVIVSRRKAFHAGLLKICEDAHLKFLTEKLVPPIIIPEGKKITRWHPRFMIDEVVDIIPKEGTLPVKPEESKLSSAREVIARAQTILENANPRMKEAMKNMLKGETNKNEAEGEKNPKVGDGKAVKSSSTSTSSLKGLKGVSQSLLEKIRNREREKLLSEMTRSPAESKKLLMIKRMPNFQPSEHG</sequence>
<dbReference type="GO" id="GO:0000278">
    <property type="term" value="P:mitotic cell cycle"/>
    <property type="evidence" value="ECO:0007669"/>
    <property type="project" value="TreeGrafter"/>
</dbReference>
<feature type="region of interest" description="Disordered" evidence="1">
    <location>
        <begin position="490"/>
        <end position="572"/>
    </location>
</feature>
<feature type="region of interest" description="Disordered" evidence="1">
    <location>
        <begin position="183"/>
        <end position="228"/>
    </location>
</feature>
<feature type="compositionally biased region" description="Basic and acidic residues" evidence="1">
    <location>
        <begin position="491"/>
        <end position="510"/>
    </location>
</feature>
<feature type="compositionally biased region" description="Basic and acidic residues" evidence="1">
    <location>
        <begin position="104"/>
        <end position="113"/>
    </location>
</feature>
<evidence type="ECO:0000256" key="1">
    <source>
        <dbReference type="SAM" id="MobiDB-lite"/>
    </source>
</evidence>
<dbReference type="Proteomes" id="UP000094527">
    <property type="component" value="Unassembled WGS sequence"/>
</dbReference>
<name>A0A1D2MIU7_ORCCI</name>
<protein>
    <submittedName>
        <fullName evidence="3">DNA replication factor Cdt1</fullName>
    </submittedName>
</protein>
<gene>
    <name evidence="3" type="ORF">Ocin01_13788</name>
</gene>
<dbReference type="EMBL" id="LJIJ01001123">
    <property type="protein sequence ID" value="ODM92893.1"/>
    <property type="molecule type" value="Genomic_DNA"/>
</dbReference>
<comment type="caution">
    <text evidence="3">The sequence shown here is derived from an EMBL/GenBank/DDBJ whole genome shotgun (WGS) entry which is preliminary data.</text>
</comment>
<evidence type="ECO:0000313" key="4">
    <source>
        <dbReference type="Proteomes" id="UP000094527"/>
    </source>
</evidence>
<feature type="compositionally biased region" description="Polar residues" evidence="1">
    <location>
        <begin position="199"/>
        <end position="225"/>
    </location>
</feature>
<evidence type="ECO:0000313" key="3">
    <source>
        <dbReference type="EMBL" id="ODM92893.1"/>
    </source>
</evidence>